<sequence length="106" mass="10757">MRFAFFIALCALAGMFGAEANAAPAHSLSLAADGDEGEASSDDGDANDADNANDGDTIGTPSRPGGNTHYPRNGTTLHKDDDDESSQGAQNLDDALDTAGGQHPGH</sequence>
<evidence type="ECO:0008006" key="5">
    <source>
        <dbReference type="Google" id="ProtNLM"/>
    </source>
</evidence>
<dbReference type="EMBL" id="ACZI02000002">
    <property type="protein sequence ID" value="EFV12980.1"/>
    <property type="molecule type" value="Genomic_DNA"/>
</dbReference>
<dbReference type="Proteomes" id="UP000004816">
    <property type="component" value="Unassembled WGS sequence"/>
</dbReference>
<keyword evidence="4" id="KW-1185">Reference proteome</keyword>
<evidence type="ECO:0000256" key="1">
    <source>
        <dbReference type="SAM" id="MobiDB-lite"/>
    </source>
</evidence>
<evidence type="ECO:0000256" key="2">
    <source>
        <dbReference type="SAM" id="SignalP"/>
    </source>
</evidence>
<reference evidence="3 4" key="1">
    <citation type="journal article" date="2011" name="Stand. Genomic Sci.">
        <title>High quality draft genome sequence of Segniliparus rugosus CDC 945(T)= (ATCC BAA-974(T)).</title>
        <authorList>
            <person name="Earl A.M."/>
            <person name="Desjardins C.A."/>
            <person name="Fitzgerald M.G."/>
            <person name="Arachchi H.M."/>
            <person name="Zeng Q."/>
            <person name="Mehta T."/>
            <person name="Griggs A."/>
            <person name="Birren B.W."/>
            <person name="Toney N.C."/>
            <person name="Carr J."/>
            <person name="Posey J."/>
            <person name="Butler W.R."/>
        </authorList>
    </citation>
    <scope>NUCLEOTIDE SEQUENCE [LARGE SCALE GENOMIC DNA]</scope>
    <source>
        <strain evidence="4">ATCC BAA-974 / DSM 45345 / CCUG 50838 / CIP 108380 / JCM 13579 / CDC 945</strain>
    </source>
</reference>
<proteinExistence type="predicted"/>
<comment type="caution">
    <text evidence="3">The sequence shown here is derived from an EMBL/GenBank/DDBJ whole genome shotgun (WGS) entry which is preliminary data.</text>
</comment>
<accession>E5XRL7</accession>
<gene>
    <name evidence="3" type="ORF">HMPREF9336_02139</name>
</gene>
<dbReference type="RefSeq" id="WP_007470221.1">
    <property type="nucleotide sequence ID" value="NZ_KI391953.1"/>
</dbReference>
<dbReference type="HOGENOM" id="CLU_2221396_0_0_11"/>
<evidence type="ECO:0000313" key="4">
    <source>
        <dbReference type="Proteomes" id="UP000004816"/>
    </source>
</evidence>
<name>E5XRL7_SEGRC</name>
<feature type="compositionally biased region" description="Acidic residues" evidence="1">
    <location>
        <begin position="33"/>
        <end position="53"/>
    </location>
</feature>
<evidence type="ECO:0000313" key="3">
    <source>
        <dbReference type="EMBL" id="EFV12980.1"/>
    </source>
</evidence>
<organism evidence="3 4">
    <name type="scientific">Segniliparus rugosus (strain ATCC BAA-974 / DSM 45345 / CCUG 50838 / CIP 108380 / JCM 13579 / CDC 945)</name>
    <dbReference type="NCBI Taxonomy" id="679197"/>
    <lineage>
        <taxon>Bacteria</taxon>
        <taxon>Bacillati</taxon>
        <taxon>Actinomycetota</taxon>
        <taxon>Actinomycetes</taxon>
        <taxon>Mycobacteriales</taxon>
        <taxon>Segniliparaceae</taxon>
        <taxon>Segniliparus</taxon>
    </lineage>
</organism>
<feature type="signal peptide" evidence="2">
    <location>
        <begin position="1"/>
        <end position="22"/>
    </location>
</feature>
<feature type="region of interest" description="Disordered" evidence="1">
    <location>
        <begin position="32"/>
        <end position="106"/>
    </location>
</feature>
<dbReference type="AlphaFoldDB" id="E5XRL7"/>
<keyword evidence="2" id="KW-0732">Signal</keyword>
<feature type="chain" id="PRO_5003202678" description="Secreted protein" evidence="2">
    <location>
        <begin position="23"/>
        <end position="106"/>
    </location>
</feature>
<protein>
    <recommendedName>
        <fullName evidence="5">Secreted protein</fullName>
    </recommendedName>
</protein>